<name>A0A9W6TRK0_9STRA</name>
<reference evidence="1" key="1">
    <citation type="submission" date="2023-04" db="EMBL/GenBank/DDBJ databases">
        <title>Phytophthora lilii NBRC 32176.</title>
        <authorList>
            <person name="Ichikawa N."/>
            <person name="Sato H."/>
            <person name="Tonouchi N."/>
        </authorList>
    </citation>
    <scope>NUCLEOTIDE SEQUENCE</scope>
    <source>
        <strain evidence="1">NBRC 32176</strain>
    </source>
</reference>
<dbReference type="InterPro" id="IPR029058">
    <property type="entry name" value="AB_hydrolase_fold"/>
</dbReference>
<dbReference type="EMBL" id="BSXW01000296">
    <property type="protein sequence ID" value="GMF17800.1"/>
    <property type="molecule type" value="Genomic_DNA"/>
</dbReference>
<comment type="caution">
    <text evidence="1">The sequence shown here is derived from an EMBL/GenBank/DDBJ whole genome shotgun (WGS) entry which is preliminary data.</text>
</comment>
<dbReference type="Gene3D" id="3.40.50.1820">
    <property type="entry name" value="alpha/beta hydrolase"/>
    <property type="match status" value="1"/>
</dbReference>
<dbReference type="OrthoDB" id="408373at2759"/>
<proteinExistence type="predicted"/>
<keyword evidence="2" id="KW-1185">Reference proteome</keyword>
<gene>
    <name evidence="1" type="ORF">Plil01_000656700</name>
</gene>
<dbReference type="Proteomes" id="UP001165083">
    <property type="component" value="Unassembled WGS sequence"/>
</dbReference>
<dbReference type="AlphaFoldDB" id="A0A9W6TRK0"/>
<organism evidence="1 2">
    <name type="scientific">Phytophthora lilii</name>
    <dbReference type="NCBI Taxonomy" id="2077276"/>
    <lineage>
        <taxon>Eukaryota</taxon>
        <taxon>Sar</taxon>
        <taxon>Stramenopiles</taxon>
        <taxon>Oomycota</taxon>
        <taxon>Peronosporomycetes</taxon>
        <taxon>Peronosporales</taxon>
        <taxon>Peronosporaceae</taxon>
        <taxon>Phytophthora</taxon>
    </lineage>
</organism>
<dbReference type="PANTHER" id="PTHR43329">
    <property type="entry name" value="EPOXIDE HYDROLASE"/>
    <property type="match status" value="1"/>
</dbReference>
<evidence type="ECO:0000313" key="1">
    <source>
        <dbReference type="EMBL" id="GMF17800.1"/>
    </source>
</evidence>
<sequence length="123" mass="14163">MYTQPSELLSEDELNYYVTEYTHSGFFGSCSFYSRRQQDFEDETDLPRVIKHEALYIGAVDDPILKPELAAGMPRVMPNLKQELVHGGGHWLLWEKKDEVIDILERWLKQLDVSNTDSTAAAL</sequence>
<accession>A0A9W6TRK0</accession>
<evidence type="ECO:0000313" key="2">
    <source>
        <dbReference type="Proteomes" id="UP001165083"/>
    </source>
</evidence>
<protein>
    <submittedName>
        <fullName evidence="1">Unnamed protein product</fullName>
    </submittedName>
</protein>
<dbReference type="SUPFAM" id="SSF53474">
    <property type="entry name" value="alpha/beta-Hydrolases"/>
    <property type="match status" value="1"/>
</dbReference>